<dbReference type="GO" id="GO:0006995">
    <property type="term" value="P:cellular response to nitrogen starvation"/>
    <property type="evidence" value="ECO:0007669"/>
    <property type="project" value="TreeGrafter"/>
</dbReference>
<comment type="function">
    <text evidence="7">E1-like activating enzyme involved in the 2 ubiquitin-like systems required for cytoplasm to vacuole transport (Cvt) and autophagy. Activates ATG12 for its conjugation with ATG5 and ATG8 for its conjugation with phosphatidylethanolamine. Both systems are needed for the ATG8 association to Cvt vesicles and autophagosomes membranes. Autophagy is essential for maintenance of amino acid levels and protein synthesis under nitrogen starvation. Required for selective autophagic degradation of the nucleus (nucleophagy) as well as for mitophagy which contributes to regulate mitochondrial quantity and quality by eliminating the mitochondria to a basal level to fulfill cellular energy requirements and preventing excess ROS production.</text>
</comment>
<evidence type="ECO:0000256" key="5">
    <source>
        <dbReference type="ARBA" id="ARBA00023006"/>
    </source>
</evidence>
<feature type="domain" description="THIF-type NAD/FAD binding fold" evidence="8">
    <location>
        <begin position="304"/>
        <end position="526"/>
    </location>
</feature>
<dbReference type="InterPro" id="IPR045886">
    <property type="entry name" value="ThiF/MoeB/HesA"/>
</dbReference>
<keyword evidence="3 7" id="KW-0813">Transport</keyword>
<evidence type="ECO:0000256" key="7">
    <source>
        <dbReference type="RuleBase" id="RU366022"/>
    </source>
</evidence>
<dbReference type="InterPro" id="IPR035985">
    <property type="entry name" value="Ubiquitin-activating_enz"/>
</dbReference>
<dbReference type="Pfam" id="PF16420">
    <property type="entry name" value="ATG7_N"/>
    <property type="match status" value="1"/>
</dbReference>
<dbReference type="GO" id="GO:0032446">
    <property type="term" value="P:protein modification by small protein conjugation"/>
    <property type="evidence" value="ECO:0007669"/>
    <property type="project" value="TreeGrafter"/>
</dbReference>
<keyword evidence="7" id="KW-0833">Ubl conjugation pathway</keyword>
<sequence length="623" mass="68705">MDLTFSPIQSFADASFFQKLSKLKLDSFKLDETAKKITGVVNIASTPQGENPAVTVEDSSFGDESCGSLYSQGAVLVIPGHITNFNTIEDFKRLDKAQFLKKAGSRLQELMENGDAIEDPSLLSSFEIICFADLKKFKFFYWFAFPSISSHWIVKSTSVIQEVSESVRDWVKSSDYAQRGHFIIKDGTAQALEQLISLPESTTSIHVGFVDSCLIPNKPSKHLQNFLSLLSLRGFKRVTVDIYRISGSSFTLELEHEDNGGSSKITGWERTNQGKLGPKLADLSALIDPVKLAEQSVDLNLKLMKWRVAPEIDLEVVKNVKVLLLGSGTLGSYVARSLLGWGVRTITFVDNGKVSFSNPVRQPLFNFEDVGKSKADTAATALQRIFPNVNSKGIDLEIPMAGHPVTNEQKQKADMETLDKLIEDHDAIFLLTDSRETRWLPTVIANVKEKTVINCALGFDSYLVMRHGVCGGLGCYFCNDVVAPTDSLTDRTLDQMCTVTRPGVAPMAAALGAELLVSILQHPDKHRAGSDATTILGELPHQLRGFLSSFQTMKLHAPAYEFCSACSKPVLDAYRDLGWDFVSSALNDSNYIEELSGLAEVQKQAEKAVLEMATDLSDDEWFI</sequence>
<dbReference type="Gene3D" id="3.40.50.720">
    <property type="entry name" value="NAD(P)-binding Rossmann-like Domain"/>
    <property type="match status" value="1"/>
</dbReference>
<dbReference type="GO" id="GO:0019779">
    <property type="term" value="F:Atg8 activating enzyme activity"/>
    <property type="evidence" value="ECO:0007669"/>
    <property type="project" value="TreeGrafter"/>
</dbReference>
<comment type="similarity">
    <text evidence="1 7">Belongs to the ATG7 family.</text>
</comment>
<dbReference type="GO" id="GO:0000422">
    <property type="term" value="P:autophagy of mitochondrion"/>
    <property type="evidence" value="ECO:0007669"/>
    <property type="project" value="TreeGrafter"/>
</dbReference>
<accession>A0A1E4S7U6</accession>
<evidence type="ECO:0000259" key="8">
    <source>
        <dbReference type="Pfam" id="PF00899"/>
    </source>
</evidence>
<dbReference type="InterPro" id="IPR042522">
    <property type="entry name" value="Atg7_N_1"/>
</dbReference>
<evidence type="ECO:0000313" key="10">
    <source>
        <dbReference type="EMBL" id="ODV75462.1"/>
    </source>
</evidence>
<dbReference type="AlphaFoldDB" id="A0A1E4S7U6"/>
<dbReference type="InterPro" id="IPR032197">
    <property type="entry name" value="Atg7_N"/>
</dbReference>
<dbReference type="InterPro" id="IPR006285">
    <property type="entry name" value="Atg7"/>
</dbReference>
<organism evidence="10 11">
    <name type="scientific">Cyberlindnera jadinii (strain ATCC 18201 / CBS 1600 / BCRC 20928 / JCM 3617 / NBRC 0987 / NRRL Y-1542)</name>
    <name type="common">Torula yeast</name>
    <name type="synonym">Candida utilis</name>
    <dbReference type="NCBI Taxonomy" id="983966"/>
    <lineage>
        <taxon>Eukaryota</taxon>
        <taxon>Fungi</taxon>
        <taxon>Dikarya</taxon>
        <taxon>Ascomycota</taxon>
        <taxon>Saccharomycotina</taxon>
        <taxon>Saccharomycetes</taxon>
        <taxon>Phaffomycetales</taxon>
        <taxon>Phaffomycetaceae</taxon>
        <taxon>Cyberlindnera</taxon>
    </lineage>
</organism>
<evidence type="ECO:0000256" key="6">
    <source>
        <dbReference type="PIRSR" id="PIRSR606285-1"/>
    </source>
</evidence>
<keyword evidence="7" id="KW-0963">Cytoplasm</keyword>
<dbReference type="InterPro" id="IPR000594">
    <property type="entry name" value="ThiF_NAD_FAD-bd"/>
</dbReference>
<dbReference type="FunFam" id="3.40.50.720:FF:000243">
    <property type="entry name" value="Ubiquitin-like modifier-activating enzyme ATG7"/>
    <property type="match status" value="1"/>
</dbReference>
<dbReference type="GeneID" id="30987530"/>
<keyword evidence="11" id="KW-1185">Reference proteome</keyword>
<dbReference type="InterPro" id="IPR042523">
    <property type="entry name" value="Atg7_N_2"/>
</dbReference>
<dbReference type="RefSeq" id="XP_020072501.1">
    <property type="nucleotide sequence ID" value="XM_020213134.1"/>
</dbReference>
<dbReference type="GO" id="GO:0000407">
    <property type="term" value="C:phagophore assembly site"/>
    <property type="evidence" value="ECO:0007669"/>
    <property type="project" value="UniProtKB-SubCell"/>
</dbReference>
<dbReference type="OrthoDB" id="338614at2759"/>
<evidence type="ECO:0000259" key="9">
    <source>
        <dbReference type="Pfam" id="PF16420"/>
    </source>
</evidence>
<keyword evidence="5 7" id="KW-0072">Autophagy</keyword>
<reference evidence="10 11" key="1">
    <citation type="journal article" date="2016" name="Proc. Natl. Acad. Sci. U.S.A.">
        <title>Comparative genomics of biotechnologically important yeasts.</title>
        <authorList>
            <person name="Riley R."/>
            <person name="Haridas S."/>
            <person name="Wolfe K.H."/>
            <person name="Lopes M.R."/>
            <person name="Hittinger C.T."/>
            <person name="Goeker M."/>
            <person name="Salamov A.A."/>
            <person name="Wisecaver J.H."/>
            <person name="Long T.M."/>
            <person name="Calvey C.H."/>
            <person name="Aerts A.L."/>
            <person name="Barry K.W."/>
            <person name="Choi C."/>
            <person name="Clum A."/>
            <person name="Coughlan A.Y."/>
            <person name="Deshpande S."/>
            <person name="Douglass A.P."/>
            <person name="Hanson S.J."/>
            <person name="Klenk H.-P."/>
            <person name="LaButti K.M."/>
            <person name="Lapidus A."/>
            <person name="Lindquist E.A."/>
            <person name="Lipzen A.M."/>
            <person name="Meier-Kolthoff J.P."/>
            <person name="Ohm R.A."/>
            <person name="Otillar R.P."/>
            <person name="Pangilinan J.L."/>
            <person name="Peng Y."/>
            <person name="Rokas A."/>
            <person name="Rosa C.A."/>
            <person name="Scheuner C."/>
            <person name="Sibirny A.A."/>
            <person name="Slot J.C."/>
            <person name="Stielow J.B."/>
            <person name="Sun H."/>
            <person name="Kurtzman C.P."/>
            <person name="Blackwell M."/>
            <person name="Grigoriev I.V."/>
            <person name="Jeffries T.W."/>
        </authorList>
    </citation>
    <scope>NUCLEOTIDE SEQUENCE [LARGE SCALE GENOMIC DNA]</scope>
    <source>
        <strain evidence="11">ATCC 18201 / CBS 1600 / BCRC 20928 / JCM 3617 / NBRC 0987 / NRRL Y-1542</strain>
    </source>
</reference>
<dbReference type="EMBL" id="KV453926">
    <property type="protein sequence ID" value="ODV75462.1"/>
    <property type="molecule type" value="Genomic_DNA"/>
</dbReference>
<feature type="domain" description="Ubiquitin-like modifier-activating enzyme Atg7 N-terminal" evidence="9">
    <location>
        <begin position="3"/>
        <end position="286"/>
    </location>
</feature>
<evidence type="ECO:0000256" key="4">
    <source>
        <dbReference type="ARBA" id="ARBA00022927"/>
    </source>
</evidence>
<comment type="subcellular location">
    <subcellularLocation>
        <location evidence="7">Cytoplasm</location>
    </subcellularLocation>
    <subcellularLocation>
        <location evidence="7">Preautophagosomal structure</location>
    </subcellularLocation>
</comment>
<dbReference type="Proteomes" id="UP000094389">
    <property type="component" value="Unassembled WGS sequence"/>
</dbReference>
<comment type="subunit">
    <text evidence="7">Homodimer.</text>
</comment>
<dbReference type="GO" id="GO:0019778">
    <property type="term" value="F:Atg12 activating enzyme activity"/>
    <property type="evidence" value="ECO:0007669"/>
    <property type="project" value="TreeGrafter"/>
</dbReference>
<dbReference type="GO" id="GO:0034727">
    <property type="term" value="P:piecemeal microautophagy of the nucleus"/>
    <property type="evidence" value="ECO:0007669"/>
    <property type="project" value="TreeGrafter"/>
</dbReference>
<evidence type="ECO:0000256" key="2">
    <source>
        <dbReference type="ARBA" id="ARBA00017647"/>
    </source>
</evidence>
<dbReference type="NCBIfam" id="TIGR01381">
    <property type="entry name" value="E1_like_apg7"/>
    <property type="match status" value="1"/>
</dbReference>
<evidence type="ECO:0000256" key="1">
    <source>
        <dbReference type="ARBA" id="ARBA00010931"/>
    </source>
</evidence>
<dbReference type="PANTHER" id="PTHR10953">
    <property type="entry name" value="UBIQUITIN-ACTIVATING ENZYME E1"/>
    <property type="match status" value="1"/>
</dbReference>
<dbReference type="SUPFAM" id="SSF69572">
    <property type="entry name" value="Activating enzymes of the ubiquitin-like proteins"/>
    <property type="match status" value="1"/>
</dbReference>
<gene>
    <name evidence="10" type="ORF">CYBJADRAFT_135835</name>
</gene>
<keyword evidence="4 7" id="KW-0653">Protein transport</keyword>
<feature type="active site" description="Glycyl thioester intermediate" evidence="6">
    <location>
        <position position="497"/>
    </location>
</feature>
<dbReference type="GO" id="GO:0015031">
    <property type="term" value="P:protein transport"/>
    <property type="evidence" value="ECO:0007669"/>
    <property type="project" value="UniProtKB-UniRule"/>
</dbReference>
<dbReference type="STRING" id="983966.A0A1E4S7U6"/>
<dbReference type="PANTHER" id="PTHR10953:SF3">
    <property type="entry name" value="UBIQUITIN-LIKE MODIFIER-ACTIVATING ENZYME ATG7"/>
    <property type="match status" value="1"/>
</dbReference>
<proteinExistence type="inferred from homology"/>
<dbReference type="OMA" id="RQIWDAI"/>
<dbReference type="Pfam" id="PF00899">
    <property type="entry name" value="ThiF"/>
    <property type="match status" value="1"/>
</dbReference>
<evidence type="ECO:0000256" key="3">
    <source>
        <dbReference type="ARBA" id="ARBA00022448"/>
    </source>
</evidence>
<dbReference type="Gene3D" id="3.40.140.70">
    <property type="entry name" value="Ubiquitin-like modifier-activating enzyme ATG7 N-terminal domain"/>
    <property type="match status" value="1"/>
</dbReference>
<protein>
    <recommendedName>
        <fullName evidence="2 7">Ubiquitin-like modifier-activating enzyme ATG7</fullName>
    </recommendedName>
    <alternativeName>
        <fullName evidence="7">Autophagy-related protein 7</fullName>
    </alternativeName>
</protein>
<dbReference type="Gene3D" id="3.40.140.100">
    <property type="entry name" value="Ubiquitin-like modifier-activating enzyme ATG7 C-terminal domain"/>
    <property type="match status" value="1"/>
</dbReference>
<name>A0A1E4S7U6_CYBJN</name>
<evidence type="ECO:0000313" key="11">
    <source>
        <dbReference type="Proteomes" id="UP000094389"/>
    </source>
</evidence>
<dbReference type="GO" id="GO:0000045">
    <property type="term" value="P:autophagosome assembly"/>
    <property type="evidence" value="ECO:0007669"/>
    <property type="project" value="TreeGrafter"/>
</dbReference>